<dbReference type="AlphaFoldDB" id="A0AAE1R0E5"/>
<protein>
    <recommendedName>
        <fullName evidence="3">Tify domain-containing protein</fullName>
    </recommendedName>
</protein>
<proteinExistence type="predicted"/>
<reference evidence="4" key="1">
    <citation type="submission" date="2023-12" db="EMBL/GenBank/DDBJ databases">
        <title>Genome assembly of Anisodus tanguticus.</title>
        <authorList>
            <person name="Wang Y.-J."/>
        </authorList>
    </citation>
    <scope>NUCLEOTIDE SEQUENCE</scope>
    <source>
        <strain evidence="4">KB-2021</strain>
        <tissue evidence="4">Leaf</tissue>
    </source>
</reference>
<dbReference type="PANTHER" id="PTHR47025">
    <property type="entry name" value="AUTOIMMUNE REGULATOR"/>
    <property type="match status" value="1"/>
</dbReference>
<sequence>MNSQSLTESPVLKTGTEIGIDIGDRRCFKPDDAKPESNGSVHGVRFEEVAPVRNRDTNGVIVYRRNKRLKSAANVIDSNCNSGGKVVINDVTEGKIIEPSDSKCNSGGKVVINDVTEGKMVEIEVKEESTLTVNCATTVSGRRFTRSVLKLNVEPLDMSNENLEVLDGKLITCGNVHDSNGVSILSSPIKEPEMEMSKKISIIGRPTTVKELFETGLLEGYPVFYNGGKRLEHDWEPSELKTVKQHRHSTVDVLRGFIIAGIPLRGTVNDIGILCSCDLCKGARVVPPCKFEIHACKTYRRASQYICLENGKSLLDVVKECRKGSLKQLEATIRSFIGPIHVKENIMSELQW</sequence>
<feature type="domain" description="Tify" evidence="3">
    <location>
        <begin position="266"/>
        <end position="321"/>
    </location>
</feature>
<accession>A0AAE1R0E5</accession>
<dbReference type="Pfam" id="PF16135">
    <property type="entry name" value="TDBD"/>
    <property type="match status" value="1"/>
</dbReference>
<dbReference type="EMBL" id="JAVYJV010000021">
    <property type="protein sequence ID" value="KAK4342975.1"/>
    <property type="molecule type" value="Genomic_DNA"/>
</dbReference>
<dbReference type="Proteomes" id="UP001291623">
    <property type="component" value="Unassembled WGS sequence"/>
</dbReference>
<keyword evidence="2" id="KW-0539">Nucleus</keyword>
<evidence type="ECO:0000256" key="1">
    <source>
        <dbReference type="ARBA" id="ARBA00004123"/>
    </source>
</evidence>
<dbReference type="GO" id="GO:0000977">
    <property type="term" value="F:RNA polymerase II transcription regulatory region sequence-specific DNA binding"/>
    <property type="evidence" value="ECO:0007669"/>
    <property type="project" value="TreeGrafter"/>
</dbReference>
<comment type="subcellular location">
    <subcellularLocation>
        <location evidence="1">Nucleus</location>
    </subcellularLocation>
</comment>
<dbReference type="GO" id="GO:0005634">
    <property type="term" value="C:nucleus"/>
    <property type="evidence" value="ECO:0007669"/>
    <property type="project" value="UniProtKB-SubCell"/>
</dbReference>
<keyword evidence="5" id="KW-1185">Reference proteome</keyword>
<dbReference type="GO" id="GO:0045944">
    <property type="term" value="P:positive regulation of transcription by RNA polymerase II"/>
    <property type="evidence" value="ECO:0007669"/>
    <property type="project" value="TreeGrafter"/>
</dbReference>
<evidence type="ECO:0000256" key="2">
    <source>
        <dbReference type="ARBA" id="ARBA00023242"/>
    </source>
</evidence>
<dbReference type="PANTHER" id="PTHR47025:SF27">
    <property type="entry name" value="PHD-TYPE DOMAIN-CONTAINING PROTEIN"/>
    <property type="match status" value="1"/>
</dbReference>
<dbReference type="GO" id="GO:0003682">
    <property type="term" value="F:chromatin binding"/>
    <property type="evidence" value="ECO:0007669"/>
    <property type="project" value="TreeGrafter"/>
</dbReference>
<gene>
    <name evidence="4" type="ORF">RND71_038791</name>
</gene>
<evidence type="ECO:0000313" key="4">
    <source>
        <dbReference type="EMBL" id="KAK4342975.1"/>
    </source>
</evidence>
<evidence type="ECO:0000259" key="3">
    <source>
        <dbReference type="Pfam" id="PF16135"/>
    </source>
</evidence>
<name>A0AAE1R0E5_9SOLA</name>
<organism evidence="4 5">
    <name type="scientific">Anisodus tanguticus</name>
    <dbReference type="NCBI Taxonomy" id="243964"/>
    <lineage>
        <taxon>Eukaryota</taxon>
        <taxon>Viridiplantae</taxon>
        <taxon>Streptophyta</taxon>
        <taxon>Embryophyta</taxon>
        <taxon>Tracheophyta</taxon>
        <taxon>Spermatophyta</taxon>
        <taxon>Magnoliopsida</taxon>
        <taxon>eudicotyledons</taxon>
        <taxon>Gunneridae</taxon>
        <taxon>Pentapetalae</taxon>
        <taxon>asterids</taxon>
        <taxon>lamiids</taxon>
        <taxon>Solanales</taxon>
        <taxon>Solanaceae</taxon>
        <taxon>Solanoideae</taxon>
        <taxon>Hyoscyameae</taxon>
        <taxon>Anisodus</taxon>
    </lineage>
</organism>
<dbReference type="InterPro" id="IPR032308">
    <property type="entry name" value="TDBD"/>
</dbReference>
<comment type="caution">
    <text evidence="4">The sequence shown here is derived from an EMBL/GenBank/DDBJ whole genome shotgun (WGS) entry which is preliminary data.</text>
</comment>
<evidence type="ECO:0000313" key="5">
    <source>
        <dbReference type="Proteomes" id="UP001291623"/>
    </source>
</evidence>
<dbReference type="GO" id="GO:0042393">
    <property type="term" value="F:histone binding"/>
    <property type="evidence" value="ECO:0007669"/>
    <property type="project" value="TreeGrafter"/>
</dbReference>